<keyword evidence="4 7" id="KW-0472">Membrane</keyword>
<feature type="transmembrane region" description="Helical" evidence="7">
    <location>
        <begin position="12"/>
        <end position="35"/>
    </location>
</feature>
<dbReference type="InterPro" id="IPR052337">
    <property type="entry name" value="SAT4-like"/>
</dbReference>
<evidence type="ECO:0000259" key="8">
    <source>
        <dbReference type="Pfam" id="PF20684"/>
    </source>
</evidence>
<dbReference type="Pfam" id="PF20684">
    <property type="entry name" value="Fung_rhodopsin"/>
    <property type="match status" value="1"/>
</dbReference>
<dbReference type="PANTHER" id="PTHR33048:SF158">
    <property type="entry name" value="MEMBRANE PROTEIN PTH11-LIKE, PUTATIVE-RELATED"/>
    <property type="match status" value="1"/>
</dbReference>
<feature type="transmembrane region" description="Helical" evidence="7">
    <location>
        <begin position="91"/>
        <end position="116"/>
    </location>
</feature>
<proteinExistence type="inferred from homology"/>
<organism evidence="9">
    <name type="scientific">Rosellinia necatrix</name>
    <name type="common">White root-rot fungus</name>
    <dbReference type="NCBI Taxonomy" id="77044"/>
    <lineage>
        <taxon>Eukaryota</taxon>
        <taxon>Fungi</taxon>
        <taxon>Dikarya</taxon>
        <taxon>Ascomycota</taxon>
        <taxon>Pezizomycotina</taxon>
        <taxon>Sordariomycetes</taxon>
        <taxon>Xylariomycetidae</taxon>
        <taxon>Xylariales</taxon>
        <taxon>Xylariaceae</taxon>
        <taxon>Rosellinia</taxon>
    </lineage>
</organism>
<dbReference type="GO" id="GO:0016020">
    <property type="term" value="C:membrane"/>
    <property type="evidence" value="ECO:0007669"/>
    <property type="project" value="UniProtKB-SubCell"/>
</dbReference>
<feature type="compositionally biased region" description="Polar residues" evidence="6">
    <location>
        <begin position="237"/>
        <end position="258"/>
    </location>
</feature>
<dbReference type="STRING" id="77044.A0A1W2TIH7"/>
<evidence type="ECO:0000256" key="3">
    <source>
        <dbReference type="ARBA" id="ARBA00022989"/>
    </source>
</evidence>
<sequence length="258" mass="28647">MELATFSTAIKYFTIGSWLFTVLAANIRLTFLFLYLRLFGQNKKLRYVAYGGIVFVIAINLVILLSLIFRCNPVRKSWDITAPGTCVHSAIIPYLSAVASPVTDLFVFLLPLPIIVHLNMDNRKRLKLLAVFGIGLLSCIASLIRLGETPSLYASLDYTWQLSDLILWGTIEVDVGISCTCLILLPAFVEHYSKGSSHPYKTPSWISSILLIPLRNRGSDANLKADCHKVPVDEADVSNSRPQSKPSSETLQPTEAMK</sequence>
<evidence type="ECO:0000313" key="10">
    <source>
        <dbReference type="Proteomes" id="UP000054516"/>
    </source>
</evidence>
<dbReference type="OrthoDB" id="444631at2759"/>
<feature type="region of interest" description="Disordered" evidence="6">
    <location>
        <begin position="232"/>
        <end position="258"/>
    </location>
</feature>
<evidence type="ECO:0000256" key="2">
    <source>
        <dbReference type="ARBA" id="ARBA00022692"/>
    </source>
</evidence>
<comment type="similarity">
    <text evidence="5">Belongs to the SAT4 family.</text>
</comment>
<dbReference type="OMA" id="YRRITWA"/>
<feature type="domain" description="Rhodopsin" evidence="8">
    <location>
        <begin position="9"/>
        <end position="187"/>
    </location>
</feature>
<dbReference type="PANTHER" id="PTHR33048">
    <property type="entry name" value="PTH11-LIKE INTEGRAL MEMBRANE PROTEIN (AFU_ORTHOLOGUE AFUA_5G11245)"/>
    <property type="match status" value="1"/>
</dbReference>
<dbReference type="Proteomes" id="UP000054516">
    <property type="component" value="Unassembled WGS sequence"/>
</dbReference>
<dbReference type="EMBL" id="DF977477">
    <property type="protein sequence ID" value="GAP87969.2"/>
    <property type="molecule type" value="Genomic_DNA"/>
</dbReference>
<evidence type="ECO:0000256" key="5">
    <source>
        <dbReference type="ARBA" id="ARBA00038359"/>
    </source>
</evidence>
<feature type="transmembrane region" description="Helical" evidence="7">
    <location>
        <begin position="47"/>
        <end position="69"/>
    </location>
</feature>
<keyword evidence="2 7" id="KW-0812">Transmembrane</keyword>
<protein>
    <recommendedName>
        <fullName evidence="8">Rhodopsin domain-containing protein</fullName>
    </recommendedName>
</protein>
<gene>
    <name evidence="9" type="ORF">SAMD00023353_3200080</name>
</gene>
<comment type="subcellular location">
    <subcellularLocation>
        <location evidence="1">Membrane</location>
        <topology evidence="1">Multi-pass membrane protein</topology>
    </subcellularLocation>
</comment>
<accession>A0A1W2TIH7</accession>
<evidence type="ECO:0000256" key="1">
    <source>
        <dbReference type="ARBA" id="ARBA00004141"/>
    </source>
</evidence>
<feature type="transmembrane region" description="Helical" evidence="7">
    <location>
        <begin position="166"/>
        <end position="189"/>
    </location>
</feature>
<evidence type="ECO:0000313" key="9">
    <source>
        <dbReference type="EMBL" id="GAP87969.2"/>
    </source>
</evidence>
<name>A0A1W2TIH7_ROSNE</name>
<evidence type="ECO:0000256" key="6">
    <source>
        <dbReference type="SAM" id="MobiDB-lite"/>
    </source>
</evidence>
<feature type="transmembrane region" description="Helical" evidence="7">
    <location>
        <begin position="128"/>
        <end position="146"/>
    </location>
</feature>
<reference evidence="9" key="1">
    <citation type="submission" date="2016-03" db="EMBL/GenBank/DDBJ databases">
        <title>Draft genome sequence of Rosellinia necatrix.</title>
        <authorList>
            <person name="Kanematsu S."/>
        </authorList>
    </citation>
    <scope>NUCLEOTIDE SEQUENCE [LARGE SCALE GENOMIC DNA]</scope>
    <source>
        <strain evidence="9">W97</strain>
    </source>
</reference>
<dbReference type="InterPro" id="IPR049326">
    <property type="entry name" value="Rhodopsin_dom_fungi"/>
</dbReference>
<keyword evidence="3 7" id="KW-1133">Transmembrane helix</keyword>
<keyword evidence="10" id="KW-1185">Reference proteome</keyword>
<evidence type="ECO:0000256" key="4">
    <source>
        <dbReference type="ARBA" id="ARBA00023136"/>
    </source>
</evidence>
<evidence type="ECO:0000256" key="7">
    <source>
        <dbReference type="SAM" id="Phobius"/>
    </source>
</evidence>
<dbReference type="AlphaFoldDB" id="A0A1W2TIH7"/>